<dbReference type="STRING" id="857265.WG78_06975"/>
<sequence>MKIGALALAAHCTTETIRFYESAGLLPPPARTAGNYRQYDEQHLDRLRFIRNCRALDMTHAEIKTLLQLRDMPTSECGPVNALIDQHLAVIDRRIAELQHLRAEIRVLRDCCVAVHEVSDCKILQGISEMPADARLGRGRVGNT</sequence>
<dbReference type="Pfam" id="PF13411">
    <property type="entry name" value="MerR_1"/>
    <property type="match status" value="1"/>
</dbReference>
<gene>
    <name evidence="3" type="primary">zntR</name>
    <name evidence="3" type="ORF">WG78_06975</name>
</gene>
<evidence type="ECO:0000313" key="3">
    <source>
        <dbReference type="EMBL" id="KPC53846.1"/>
    </source>
</evidence>
<evidence type="ECO:0000259" key="2">
    <source>
        <dbReference type="PROSITE" id="PS50937"/>
    </source>
</evidence>
<dbReference type="AlphaFoldDB" id="A0A0N1JT58"/>
<evidence type="ECO:0000256" key="1">
    <source>
        <dbReference type="ARBA" id="ARBA00023125"/>
    </source>
</evidence>
<dbReference type="NCBIfam" id="TIGR02047">
    <property type="entry name" value="CadR-PbrR"/>
    <property type="match status" value="1"/>
</dbReference>
<keyword evidence="4" id="KW-1185">Reference proteome</keyword>
<dbReference type="Proteomes" id="UP000037939">
    <property type="component" value="Unassembled WGS sequence"/>
</dbReference>
<dbReference type="InterPro" id="IPR000551">
    <property type="entry name" value="MerR-type_HTH_dom"/>
</dbReference>
<proteinExistence type="predicted"/>
<dbReference type="CDD" id="cd04784">
    <property type="entry name" value="HTH_CadR-PbrR"/>
    <property type="match status" value="1"/>
</dbReference>
<dbReference type="PROSITE" id="PS50937">
    <property type="entry name" value="HTH_MERR_2"/>
    <property type="match status" value="1"/>
</dbReference>
<feature type="domain" description="HTH merR-type" evidence="2">
    <location>
        <begin position="1"/>
        <end position="69"/>
    </location>
</feature>
<dbReference type="Gene3D" id="1.10.1660.10">
    <property type="match status" value="1"/>
</dbReference>
<comment type="caution">
    <text evidence="3">The sequence shown here is derived from an EMBL/GenBank/DDBJ whole genome shotgun (WGS) entry which is preliminary data.</text>
</comment>
<dbReference type="PATRIC" id="fig|857265.3.peg.1433"/>
<organism evidence="3 4">
    <name type="scientific">Amantichitinum ursilacus</name>
    <dbReference type="NCBI Taxonomy" id="857265"/>
    <lineage>
        <taxon>Bacteria</taxon>
        <taxon>Pseudomonadati</taxon>
        <taxon>Pseudomonadota</taxon>
        <taxon>Betaproteobacteria</taxon>
        <taxon>Neisseriales</taxon>
        <taxon>Chitinibacteraceae</taxon>
        <taxon>Amantichitinum</taxon>
    </lineage>
</organism>
<dbReference type="SMART" id="SM00422">
    <property type="entry name" value="HTH_MERR"/>
    <property type="match status" value="1"/>
</dbReference>
<reference evidence="3 4" key="1">
    <citation type="submission" date="2015-07" db="EMBL/GenBank/DDBJ databases">
        <title>Draft genome sequence of the Amantichitinum ursilacus IGB-41, a new chitin-degrading bacterium.</title>
        <authorList>
            <person name="Kirstahler P."/>
            <person name="Guenther M."/>
            <person name="Grumaz C."/>
            <person name="Rupp S."/>
            <person name="Zibek S."/>
            <person name="Sohn K."/>
        </authorList>
    </citation>
    <scope>NUCLEOTIDE SEQUENCE [LARGE SCALE GENOMIC DNA]</scope>
    <source>
        <strain evidence="3 4">IGB-41</strain>
    </source>
</reference>
<dbReference type="InterPro" id="IPR047057">
    <property type="entry name" value="MerR_fam"/>
</dbReference>
<dbReference type="InterPro" id="IPR009061">
    <property type="entry name" value="DNA-bd_dom_put_sf"/>
</dbReference>
<dbReference type="GO" id="GO:0003700">
    <property type="term" value="F:DNA-binding transcription factor activity"/>
    <property type="evidence" value="ECO:0007669"/>
    <property type="project" value="InterPro"/>
</dbReference>
<dbReference type="PRINTS" id="PR00040">
    <property type="entry name" value="HTHMERR"/>
</dbReference>
<dbReference type="PANTHER" id="PTHR30204:SF92">
    <property type="entry name" value="HTH-TYPE TRANSCRIPTIONAL REGULATOR ZNTR"/>
    <property type="match status" value="1"/>
</dbReference>
<dbReference type="EMBL" id="LAQT01000004">
    <property type="protein sequence ID" value="KPC53846.1"/>
    <property type="molecule type" value="Genomic_DNA"/>
</dbReference>
<dbReference type="SUPFAM" id="SSF46955">
    <property type="entry name" value="Putative DNA-binding domain"/>
    <property type="match status" value="1"/>
</dbReference>
<name>A0A0N1JT58_9NEIS</name>
<protein>
    <submittedName>
        <fullName evidence="3">HTH-type transcriptional regulator ZntR</fullName>
    </submittedName>
</protein>
<accession>A0A0N1JT58</accession>
<dbReference type="OrthoDB" id="9808480at2"/>
<dbReference type="GO" id="GO:0045893">
    <property type="term" value="P:positive regulation of DNA-templated transcription"/>
    <property type="evidence" value="ECO:0007669"/>
    <property type="project" value="InterPro"/>
</dbReference>
<keyword evidence="1" id="KW-0238">DNA-binding</keyword>
<dbReference type="InterPro" id="IPR011791">
    <property type="entry name" value="CadR-PbrR"/>
</dbReference>
<dbReference type="GO" id="GO:0003677">
    <property type="term" value="F:DNA binding"/>
    <property type="evidence" value="ECO:0007669"/>
    <property type="project" value="UniProtKB-KW"/>
</dbReference>
<evidence type="ECO:0000313" key="4">
    <source>
        <dbReference type="Proteomes" id="UP000037939"/>
    </source>
</evidence>
<dbReference type="PANTHER" id="PTHR30204">
    <property type="entry name" value="REDOX-CYCLING DRUG-SENSING TRANSCRIPTIONAL ACTIVATOR SOXR"/>
    <property type="match status" value="1"/>
</dbReference>
<dbReference type="GO" id="GO:0046872">
    <property type="term" value="F:metal ion binding"/>
    <property type="evidence" value="ECO:0007669"/>
    <property type="project" value="InterPro"/>
</dbReference>